<dbReference type="Gene3D" id="3.30.43.10">
    <property type="entry name" value="Uridine Diphospho-n-acetylenolpyruvylglucosamine Reductase, domain 2"/>
    <property type="match status" value="1"/>
</dbReference>
<accession>A0A1C3XEP5</accession>
<dbReference type="RefSeq" id="WP_092576743.1">
    <property type="nucleotide sequence ID" value="NZ_FMAF01000034.1"/>
</dbReference>
<dbReference type="AlphaFoldDB" id="A0A1C3XEP5"/>
<dbReference type="Gene3D" id="3.30.70.2740">
    <property type="match status" value="1"/>
</dbReference>
<organism evidence="7 8">
    <name type="scientific">Rhizobium lusitanum</name>
    <dbReference type="NCBI Taxonomy" id="293958"/>
    <lineage>
        <taxon>Bacteria</taxon>
        <taxon>Pseudomonadati</taxon>
        <taxon>Pseudomonadota</taxon>
        <taxon>Alphaproteobacteria</taxon>
        <taxon>Hyphomicrobiales</taxon>
        <taxon>Rhizobiaceae</taxon>
        <taxon>Rhizobium/Agrobacterium group</taxon>
        <taxon>Rhizobium</taxon>
    </lineage>
</organism>
<dbReference type="InterPro" id="IPR004113">
    <property type="entry name" value="FAD-bd_oxidored_4_C"/>
</dbReference>
<dbReference type="Gene3D" id="3.30.70.2190">
    <property type="match status" value="1"/>
</dbReference>
<evidence type="ECO:0000259" key="6">
    <source>
        <dbReference type="PROSITE" id="PS51387"/>
    </source>
</evidence>
<evidence type="ECO:0000256" key="1">
    <source>
        <dbReference type="ARBA" id="ARBA00001974"/>
    </source>
</evidence>
<dbReference type="PANTHER" id="PTHR43716">
    <property type="entry name" value="D-2-HYDROXYGLUTARATE DEHYDROGENASE, MITOCHONDRIAL"/>
    <property type="match status" value="1"/>
</dbReference>
<evidence type="ECO:0000256" key="3">
    <source>
        <dbReference type="ARBA" id="ARBA00022630"/>
    </source>
</evidence>
<comment type="cofactor">
    <cofactor evidence="1">
        <name>FAD</name>
        <dbReference type="ChEBI" id="CHEBI:57692"/>
    </cofactor>
</comment>
<dbReference type="PROSITE" id="PS51387">
    <property type="entry name" value="FAD_PCMH"/>
    <property type="match status" value="1"/>
</dbReference>
<dbReference type="Proteomes" id="UP000199205">
    <property type="component" value="Unassembled WGS sequence"/>
</dbReference>
<reference evidence="8" key="1">
    <citation type="submission" date="2016-08" db="EMBL/GenBank/DDBJ databases">
        <authorList>
            <person name="Varghese N."/>
            <person name="Submissions Spin"/>
        </authorList>
    </citation>
    <scope>NUCLEOTIDE SEQUENCE [LARGE SCALE GENOMIC DNA]</scope>
    <source>
        <strain evidence="8">P1-7</strain>
    </source>
</reference>
<dbReference type="InterPro" id="IPR016167">
    <property type="entry name" value="FAD-bd_PCMH_sub1"/>
</dbReference>
<dbReference type="OrthoDB" id="9809290at2"/>
<dbReference type="InterPro" id="IPR036318">
    <property type="entry name" value="FAD-bd_PCMH-like_sf"/>
</dbReference>
<evidence type="ECO:0000313" key="7">
    <source>
        <dbReference type="EMBL" id="SCB50733.1"/>
    </source>
</evidence>
<keyword evidence="4" id="KW-0274">FAD</keyword>
<dbReference type="InterPro" id="IPR016166">
    <property type="entry name" value="FAD-bd_PCMH"/>
</dbReference>
<sequence>MGGSIDRALVARPLSATSLRLSELLTRLHGRLDKNAVVTGPDVGDAYCADATDERGVRPAVLFRPRDTASVSAILSVCDALDQPIVVQGGRTGLAGAARPMAGEVALSLERMNAIEPVNEDAGTVIAHAGATLQAVQEVADINGFMFGVDIGARGTSTIGGNIATNAGGIRVLRYGMYRAQVLGLEAVMADGSVLTSLKGLSKNNSGFDLNQIFIGSEGTLGVVTRACMRLHPKPQSLANAFCALPSLGAAITLLRRLRQRLGPSLSAFEVIFPAVYAGVLKRTAAPPPVPAGAGMYALIEMQGQDEAGDEDRFAAALMECYEEGIVSDVAVSRSLRDYHAIWNLRDAASEFIFSMDHVAGFDVSLPISAMQRFLDRATAKIAHVDPAASIYIFGHLGDGNLHFLVRTHHYDRVADATFSCVASEGGSISAEHGIGLEKKKWLPLVRSPAEMAAMRRLKSAFDPNNILNPGRVFDMEPTAPGERA</sequence>
<dbReference type="InterPro" id="IPR016171">
    <property type="entry name" value="Vanillyl_alc_oxidase_C-sub2"/>
</dbReference>
<name>A0A1C3XEP5_9HYPH</name>
<dbReference type="InterPro" id="IPR051264">
    <property type="entry name" value="FAD-oxidored/transferase_4"/>
</dbReference>
<dbReference type="SUPFAM" id="SSF56176">
    <property type="entry name" value="FAD-binding/transporter-associated domain-like"/>
    <property type="match status" value="1"/>
</dbReference>
<evidence type="ECO:0000256" key="4">
    <source>
        <dbReference type="ARBA" id="ARBA00022827"/>
    </source>
</evidence>
<proteinExistence type="inferred from homology"/>
<dbReference type="SUPFAM" id="SSF55103">
    <property type="entry name" value="FAD-linked oxidases, C-terminal domain"/>
    <property type="match status" value="1"/>
</dbReference>
<dbReference type="InterPro" id="IPR016164">
    <property type="entry name" value="FAD-linked_Oxase-like_C"/>
</dbReference>
<evidence type="ECO:0000313" key="8">
    <source>
        <dbReference type="Proteomes" id="UP000199205"/>
    </source>
</evidence>
<dbReference type="PANTHER" id="PTHR43716:SF1">
    <property type="entry name" value="D-2-HYDROXYGLUTARATE DEHYDROGENASE, MITOCHONDRIAL"/>
    <property type="match status" value="1"/>
</dbReference>
<dbReference type="FunFam" id="1.10.45.10:FF:000001">
    <property type="entry name" value="D-lactate dehydrogenase mitochondrial"/>
    <property type="match status" value="1"/>
</dbReference>
<dbReference type="EMBL" id="FMAF01000034">
    <property type="protein sequence ID" value="SCB50733.1"/>
    <property type="molecule type" value="Genomic_DNA"/>
</dbReference>
<evidence type="ECO:0000256" key="5">
    <source>
        <dbReference type="ARBA" id="ARBA00023002"/>
    </source>
</evidence>
<protein>
    <submittedName>
        <fullName evidence="7">FAD/FMN-containing dehydrogenase</fullName>
    </submittedName>
</protein>
<keyword evidence="5" id="KW-0560">Oxidoreductase</keyword>
<dbReference type="Gene3D" id="1.10.45.10">
    <property type="entry name" value="Vanillyl-alcohol Oxidase, Chain A, domain 4"/>
    <property type="match status" value="1"/>
</dbReference>
<dbReference type="InterPro" id="IPR006094">
    <property type="entry name" value="Oxid_FAD_bind_N"/>
</dbReference>
<dbReference type="GO" id="GO:0071949">
    <property type="term" value="F:FAD binding"/>
    <property type="evidence" value="ECO:0007669"/>
    <property type="project" value="InterPro"/>
</dbReference>
<dbReference type="InterPro" id="IPR016169">
    <property type="entry name" value="FAD-bd_PCMH_sub2"/>
</dbReference>
<dbReference type="Gene3D" id="3.30.465.10">
    <property type="match status" value="1"/>
</dbReference>
<dbReference type="Pfam" id="PF01565">
    <property type="entry name" value="FAD_binding_4"/>
    <property type="match status" value="1"/>
</dbReference>
<keyword evidence="3" id="KW-0285">Flavoprotein</keyword>
<feature type="domain" description="FAD-binding PCMH-type" evidence="6">
    <location>
        <begin position="55"/>
        <end position="234"/>
    </location>
</feature>
<evidence type="ECO:0000256" key="2">
    <source>
        <dbReference type="ARBA" id="ARBA00008000"/>
    </source>
</evidence>
<dbReference type="Pfam" id="PF02913">
    <property type="entry name" value="FAD-oxidase_C"/>
    <property type="match status" value="1"/>
</dbReference>
<dbReference type="GO" id="GO:0022904">
    <property type="term" value="P:respiratory electron transport chain"/>
    <property type="evidence" value="ECO:0007669"/>
    <property type="project" value="TreeGrafter"/>
</dbReference>
<comment type="similarity">
    <text evidence="2">Belongs to the FAD-binding oxidoreductase/transferase type 4 family.</text>
</comment>
<dbReference type="GO" id="GO:0016491">
    <property type="term" value="F:oxidoreductase activity"/>
    <property type="evidence" value="ECO:0007669"/>
    <property type="project" value="UniProtKB-KW"/>
</dbReference>
<gene>
    <name evidence="7" type="ORF">GA0061101_13443</name>
</gene>